<dbReference type="Gene3D" id="3.10.490.10">
    <property type="entry name" value="Gamma-glutamyl cyclotransferase-like"/>
    <property type="match status" value="1"/>
</dbReference>
<evidence type="ECO:0000313" key="3">
    <source>
        <dbReference type="EMBL" id="QLH80850.1"/>
    </source>
</evidence>
<keyword evidence="4" id="KW-1185">Reference proteome</keyword>
<dbReference type="AlphaFoldDB" id="A0A7D5T8D0"/>
<gene>
    <name evidence="3" type="ORF">HZS54_03985</name>
</gene>
<proteinExistence type="predicted"/>
<keyword evidence="3" id="KW-0808">Transferase</keyword>
<evidence type="ECO:0000313" key="4">
    <source>
        <dbReference type="Proteomes" id="UP000509346"/>
    </source>
</evidence>
<dbReference type="Proteomes" id="UP000509346">
    <property type="component" value="Chromosome"/>
</dbReference>
<dbReference type="InterPro" id="IPR013024">
    <property type="entry name" value="GGCT-like"/>
</dbReference>
<dbReference type="OrthoDB" id="198684at2157"/>
<evidence type="ECO:0000259" key="2">
    <source>
        <dbReference type="Pfam" id="PF06094"/>
    </source>
</evidence>
<dbReference type="Pfam" id="PF06094">
    <property type="entry name" value="GGACT"/>
    <property type="match status" value="1"/>
</dbReference>
<dbReference type="EMBL" id="CP058909">
    <property type="protein sequence ID" value="QLH80850.1"/>
    <property type="molecule type" value="Genomic_DNA"/>
</dbReference>
<organism evidence="3 4">
    <name type="scientific">Halosimplex pelagicum</name>
    <dbReference type="NCBI Taxonomy" id="869886"/>
    <lineage>
        <taxon>Archaea</taxon>
        <taxon>Methanobacteriati</taxon>
        <taxon>Methanobacteriota</taxon>
        <taxon>Stenosarchaea group</taxon>
        <taxon>Halobacteria</taxon>
        <taxon>Halobacteriales</taxon>
        <taxon>Haloarculaceae</taxon>
        <taxon>Halosimplex</taxon>
    </lineage>
</organism>
<dbReference type="CDD" id="cd06661">
    <property type="entry name" value="GGCT_like"/>
    <property type="match status" value="1"/>
</dbReference>
<feature type="region of interest" description="Disordered" evidence="1">
    <location>
        <begin position="137"/>
        <end position="161"/>
    </location>
</feature>
<evidence type="ECO:0000256" key="1">
    <source>
        <dbReference type="SAM" id="MobiDB-lite"/>
    </source>
</evidence>
<dbReference type="SUPFAM" id="SSF110857">
    <property type="entry name" value="Gamma-glutamyl cyclotransferase-like"/>
    <property type="match status" value="1"/>
</dbReference>
<reference evidence="3 4" key="1">
    <citation type="submission" date="2020-07" db="EMBL/GenBank/DDBJ databases">
        <title>Halosimplex litoreum sp. nov. and Halosimplex rubrum sp. nov., isolated from different salt environments.</title>
        <authorList>
            <person name="Cui H."/>
        </authorList>
    </citation>
    <scope>NUCLEOTIDE SEQUENCE [LARGE SCALE GENOMIC DNA]</scope>
    <source>
        <strain evidence="3 4">R2</strain>
    </source>
</reference>
<dbReference type="InterPro" id="IPR036568">
    <property type="entry name" value="GGCT-like_sf"/>
</dbReference>
<dbReference type="InterPro" id="IPR009288">
    <property type="entry name" value="AIG2-like_dom"/>
</dbReference>
<feature type="domain" description="Gamma-glutamylcyclotransferase AIG2-like" evidence="2">
    <location>
        <begin position="4"/>
        <end position="100"/>
    </location>
</feature>
<dbReference type="GO" id="GO:0016740">
    <property type="term" value="F:transferase activity"/>
    <property type="evidence" value="ECO:0007669"/>
    <property type="project" value="UniProtKB-KW"/>
</dbReference>
<accession>A0A7D5T8D0</accession>
<protein>
    <submittedName>
        <fullName evidence="3">Gamma-glutamylcyclotransferase</fullName>
    </submittedName>
</protein>
<sequence>MDAFVYGTLTDPERARGVLAEFEYAGPAVLEGLHRVDGEYPTLVPGGSVEGRILRTGDAAALDRYEGVESGLYVRVSVPLAADSGDDDRDRTVETYVGDPERLDAPAEWPGEGAFAERVRSFVRAEDVRIRQRDGTFAEFDGYDGDEPTGASTDHNEWGVE</sequence>
<dbReference type="KEGG" id="hpel:HZS54_03985"/>
<name>A0A7D5T8D0_9EURY</name>